<protein>
    <recommendedName>
        <fullName evidence="3">Toxin-antitoxin system, toxin component, RelE family</fullName>
    </recommendedName>
</protein>
<evidence type="ECO:0000313" key="2">
    <source>
        <dbReference type="Proteomes" id="UP000004597"/>
    </source>
</evidence>
<gene>
    <name evidence="1" type="ORF">HMPREF9138_01632</name>
</gene>
<accession>G6AHQ5</accession>
<dbReference type="Pfam" id="PF09907">
    <property type="entry name" value="HigB_toxin"/>
    <property type="match status" value="1"/>
</dbReference>
<sequence length="116" mass="14243">MQIILIYEIFDYICSRMRIISHKKLKLFYEQREYNDAKVPLERWYDIACRRTWHSLGDIRQDYGDTDMVGNQRYVFNIHGNKYRLVVVVQFTIQRIYIRFVGTHKQYDKIKDIITI</sequence>
<evidence type="ECO:0008006" key="3">
    <source>
        <dbReference type="Google" id="ProtNLM"/>
    </source>
</evidence>
<reference evidence="1 2" key="1">
    <citation type="submission" date="2011-10" db="EMBL/GenBank/DDBJ databases">
        <title>The Genome Sequence of Prevotella histicola F0411.</title>
        <authorList>
            <consortium name="The Broad Institute Genome Sequencing Platform"/>
            <person name="Earl A."/>
            <person name="Ward D."/>
            <person name="Feldgarden M."/>
            <person name="Gevers D."/>
            <person name="Izard J."/>
            <person name="Ganesan A."/>
            <person name="Blanton J.M."/>
            <person name="Baranova O.V."/>
            <person name="Tanner A.C."/>
            <person name="Mathney J.M.J."/>
            <person name="Dewhirst F.E."/>
            <person name="Young S.K."/>
            <person name="Zeng Q."/>
            <person name="Gargeya S."/>
            <person name="Fitzgerald M."/>
            <person name="Haas B."/>
            <person name="Abouelleil A."/>
            <person name="Alvarado L."/>
            <person name="Arachchi H.M."/>
            <person name="Berlin A."/>
            <person name="Brown A."/>
            <person name="Chapman S.B."/>
            <person name="Chen Z."/>
            <person name="Dunbar C."/>
            <person name="Freedman E."/>
            <person name="Gearin G."/>
            <person name="Gellesch M."/>
            <person name="Goldberg J."/>
            <person name="Griggs A."/>
            <person name="Gujja S."/>
            <person name="Heiman D."/>
            <person name="Howarth C."/>
            <person name="Larson L."/>
            <person name="Lui A."/>
            <person name="MacDonald P.J.P."/>
            <person name="Montmayeur A."/>
            <person name="Murphy C."/>
            <person name="Neiman D."/>
            <person name="Pearson M."/>
            <person name="Priest M."/>
            <person name="Roberts A."/>
            <person name="Saif S."/>
            <person name="Shea T."/>
            <person name="Shenoy N."/>
            <person name="Sisk P."/>
            <person name="Stolte C."/>
            <person name="Sykes S."/>
            <person name="Wortman J."/>
            <person name="Nusbaum C."/>
            <person name="Birren B."/>
        </authorList>
    </citation>
    <scope>NUCLEOTIDE SEQUENCE [LARGE SCALE GENOMIC DNA]</scope>
    <source>
        <strain evidence="1 2">F0411</strain>
    </source>
</reference>
<dbReference type="GO" id="GO:0003723">
    <property type="term" value="F:RNA binding"/>
    <property type="evidence" value="ECO:0007669"/>
    <property type="project" value="InterPro"/>
</dbReference>
<evidence type="ECO:0000313" key="1">
    <source>
        <dbReference type="EMBL" id="EHG15778.1"/>
    </source>
</evidence>
<organism evidence="1 2">
    <name type="scientific">Prevotella histicola F0411</name>
    <dbReference type="NCBI Taxonomy" id="857291"/>
    <lineage>
        <taxon>Bacteria</taxon>
        <taxon>Pseudomonadati</taxon>
        <taxon>Bacteroidota</taxon>
        <taxon>Bacteroidia</taxon>
        <taxon>Bacteroidales</taxon>
        <taxon>Prevotellaceae</taxon>
        <taxon>Prevotella</taxon>
    </lineage>
</organism>
<dbReference type="AlphaFoldDB" id="G6AHQ5"/>
<dbReference type="EMBL" id="AFXP01000016">
    <property type="protein sequence ID" value="EHG15778.1"/>
    <property type="molecule type" value="Genomic_DNA"/>
</dbReference>
<dbReference type="GO" id="GO:0110001">
    <property type="term" value="C:toxin-antitoxin complex"/>
    <property type="evidence" value="ECO:0007669"/>
    <property type="project" value="InterPro"/>
</dbReference>
<dbReference type="InterPro" id="IPR018669">
    <property type="entry name" value="Toxin_HigB"/>
</dbReference>
<dbReference type="Proteomes" id="UP000004597">
    <property type="component" value="Unassembled WGS sequence"/>
</dbReference>
<name>G6AHQ5_9BACT</name>
<keyword evidence="2" id="KW-1185">Reference proteome</keyword>
<comment type="caution">
    <text evidence="1">The sequence shown here is derived from an EMBL/GenBank/DDBJ whole genome shotgun (WGS) entry which is preliminary data.</text>
</comment>
<dbReference type="HOGENOM" id="CLU_153067_3_0_10"/>
<dbReference type="GO" id="GO:0004519">
    <property type="term" value="F:endonuclease activity"/>
    <property type="evidence" value="ECO:0007669"/>
    <property type="project" value="InterPro"/>
</dbReference>
<proteinExistence type="predicted"/>
<dbReference type="STRING" id="857291.HMPREF9138_01632"/>